<dbReference type="EMBL" id="VSSQ01060290">
    <property type="protein sequence ID" value="MPN13747.1"/>
    <property type="molecule type" value="Genomic_DNA"/>
</dbReference>
<sequence length="79" mass="8932">MVQGKVRKPSRFLKECNIIEDNVNSKGITKGDKVLHKSFGQGIVNQLENGSIDISFKNGNNRKFDLKILLDNNLIEKCE</sequence>
<organism evidence="1">
    <name type="scientific">bioreactor metagenome</name>
    <dbReference type="NCBI Taxonomy" id="1076179"/>
    <lineage>
        <taxon>unclassified sequences</taxon>
        <taxon>metagenomes</taxon>
        <taxon>ecological metagenomes</taxon>
    </lineage>
</organism>
<protein>
    <submittedName>
        <fullName evidence="1">Uncharacterized protein</fullName>
    </submittedName>
</protein>
<gene>
    <name evidence="1" type="ORF">SDC9_161072</name>
</gene>
<comment type="caution">
    <text evidence="1">The sequence shown here is derived from an EMBL/GenBank/DDBJ whole genome shotgun (WGS) entry which is preliminary data.</text>
</comment>
<proteinExistence type="predicted"/>
<name>A0A645FHD3_9ZZZZ</name>
<evidence type="ECO:0000313" key="1">
    <source>
        <dbReference type="EMBL" id="MPN13747.1"/>
    </source>
</evidence>
<accession>A0A645FHD3</accession>
<dbReference type="AlphaFoldDB" id="A0A645FHD3"/>
<reference evidence="1" key="1">
    <citation type="submission" date="2019-08" db="EMBL/GenBank/DDBJ databases">
        <authorList>
            <person name="Kucharzyk K."/>
            <person name="Murdoch R.W."/>
            <person name="Higgins S."/>
            <person name="Loffler F."/>
        </authorList>
    </citation>
    <scope>NUCLEOTIDE SEQUENCE</scope>
</reference>